<evidence type="ECO:0000313" key="3">
    <source>
        <dbReference type="Proteomes" id="UP001194580"/>
    </source>
</evidence>
<name>A0AAD4HAS6_9FUNG</name>
<feature type="compositionally biased region" description="Basic and acidic residues" evidence="1">
    <location>
        <begin position="512"/>
        <end position="524"/>
    </location>
</feature>
<evidence type="ECO:0008006" key="4">
    <source>
        <dbReference type="Google" id="ProtNLM"/>
    </source>
</evidence>
<feature type="region of interest" description="Disordered" evidence="1">
    <location>
        <begin position="489"/>
        <end position="560"/>
    </location>
</feature>
<keyword evidence="3" id="KW-1185">Reference proteome</keyword>
<gene>
    <name evidence="2" type="ORF">BGZ95_010522</name>
</gene>
<dbReference type="EMBL" id="JAAAIL010000071">
    <property type="protein sequence ID" value="KAG0280322.1"/>
    <property type="molecule type" value="Genomic_DNA"/>
</dbReference>
<evidence type="ECO:0000313" key="2">
    <source>
        <dbReference type="EMBL" id="KAG0280322.1"/>
    </source>
</evidence>
<evidence type="ECO:0000256" key="1">
    <source>
        <dbReference type="SAM" id="MobiDB-lite"/>
    </source>
</evidence>
<organism evidence="2 3">
    <name type="scientific">Linnemannia exigua</name>
    <dbReference type="NCBI Taxonomy" id="604196"/>
    <lineage>
        <taxon>Eukaryota</taxon>
        <taxon>Fungi</taxon>
        <taxon>Fungi incertae sedis</taxon>
        <taxon>Mucoromycota</taxon>
        <taxon>Mortierellomycotina</taxon>
        <taxon>Mortierellomycetes</taxon>
        <taxon>Mortierellales</taxon>
        <taxon>Mortierellaceae</taxon>
        <taxon>Linnemannia</taxon>
    </lineage>
</organism>
<proteinExistence type="predicted"/>
<feature type="compositionally biased region" description="Low complexity" evidence="1">
    <location>
        <begin position="695"/>
        <end position="708"/>
    </location>
</feature>
<comment type="caution">
    <text evidence="2">The sequence shown here is derived from an EMBL/GenBank/DDBJ whole genome shotgun (WGS) entry which is preliminary data.</text>
</comment>
<dbReference type="Proteomes" id="UP001194580">
    <property type="component" value="Unassembled WGS sequence"/>
</dbReference>
<dbReference type="CDD" id="cd12148">
    <property type="entry name" value="fungal_TF_MHR"/>
    <property type="match status" value="2"/>
</dbReference>
<feature type="compositionally biased region" description="Basic and acidic residues" evidence="1">
    <location>
        <begin position="226"/>
        <end position="267"/>
    </location>
</feature>
<feature type="region of interest" description="Disordered" evidence="1">
    <location>
        <begin position="216"/>
        <end position="301"/>
    </location>
</feature>
<reference evidence="2" key="1">
    <citation type="journal article" date="2020" name="Fungal Divers.">
        <title>Resolving the Mortierellaceae phylogeny through synthesis of multi-gene phylogenetics and phylogenomics.</title>
        <authorList>
            <person name="Vandepol N."/>
            <person name="Liber J."/>
            <person name="Desiro A."/>
            <person name="Na H."/>
            <person name="Kennedy M."/>
            <person name="Barry K."/>
            <person name="Grigoriev I.V."/>
            <person name="Miller A.N."/>
            <person name="O'Donnell K."/>
            <person name="Stajich J.E."/>
            <person name="Bonito G."/>
        </authorList>
    </citation>
    <scope>NUCLEOTIDE SEQUENCE</scope>
    <source>
        <strain evidence="2">NRRL 28262</strain>
    </source>
</reference>
<protein>
    <recommendedName>
        <fullName evidence="4">Transcription factor domain-containing protein</fullName>
    </recommendedName>
</protein>
<feature type="region of interest" description="Disordered" evidence="1">
    <location>
        <begin position="689"/>
        <end position="708"/>
    </location>
</feature>
<dbReference type="AlphaFoldDB" id="A0AAD4HAS6"/>
<sequence>MTIPRDANFLVEVFFEHAHYYYPILNRAVVELCLMEPNTPGSLLLLSTVFMVACKHLPRAEDTLRAIEFRERVQELRWCNQDQTQLNFMLAEMLGFLAVYGLCGITPGVMEYCGTHQTMASKVSGTILSNPDIDGTPQSPLPEVNHQNKLWLFWGHYLRDSIAKLYFGYHFGMDAKPMIAELPKIKNFVGLGGRVALSDQDSDVTAAAIATTKKRREFSGRGQCFPDKRFLQDSDTRISANQDDRTQSHGTRASHESDESGHDDDSSLWKGGSEAASDISIPSHPPNRAERSPGVGGANHSTRILSTLSKEMLEAQSRGEAIPCETSTLAETLGPQAIKTHMERMEILLRSQEDATDGGSYARALFLEEVRLWTIGRRLSAYLASRTTTNTPIRLVGLSSPASSESTGTPSFVHGEPGVWSEQAWAQDQELQSLQADLIAWERSIPEHLRFRSDVDHPDVNHKVNGKMSCIMVGYYTITILLQSSYLPDLPDPSRPKTSPRKPSSQALNQDGPRKDADTRRDVGSKPMTPPSPRHDARPQTKSTVSKDAARLASSTSPKVTTTIGAAPAANVDEYYNTAHRICTELSNVVFHHVEIMLERYTRWCAIQAKINHALIAAQRVVCLNARLNSASPAMRDEAKAGFKMGSDLYKRLALLPMPLVIHDRPPEEDIHYMNDLDKVFEQMVISQNEERENQQQSMEQPQEQERVQVQVQGQEPQDGILDSYAIDTDDQDGDVLTTGDQIHSQGLQIFGGEGAEGYAFEFEETSVSMKGSFSLLLDPHTVTE</sequence>
<accession>A0AAD4HAS6</accession>